<reference evidence="1" key="1">
    <citation type="submission" date="2023-03" db="EMBL/GenBank/DDBJ databases">
        <title>Massive genome expansion in bonnet fungi (Mycena s.s.) driven by repeated elements and novel gene families across ecological guilds.</title>
        <authorList>
            <consortium name="Lawrence Berkeley National Laboratory"/>
            <person name="Harder C.B."/>
            <person name="Miyauchi S."/>
            <person name="Viragh M."/>
            <person name="Kuo A."/>
            <person name="Thoen E."/>
            <person name="Andreopoulos B."/>
            <person name="Lu D."/>
            <person name="Skrede I."/>
            <person name="Drula E."/>
            <person name="Henrissat B."/>
            <person name="Morin E."/>
            <person name="Kohler A."/>
            <person name="Barry K."/>
            <person name="LaButti K."/>
            <person name="Morin E."/>
            <person name="Salamov A."/>
            <person name="Lipzen A."/>
            <person name="Mereny Z."/>
            <person name="Hegedus B."/>
            <person name="Baldrian P."/>
            <person name="Stursova M."/>
            <person name="Weitz H."/>
            <person name="Taylor A."/>
            <person name="Grigoriev I.V."/>
            <person name="Nagy L.G."/>
            <person name="Martin F."/>
            <person name="Kauserud H."/>
        </authorList>
    </citation>
    <scope>NUCLEOTIDE SEQUENCE</scope>
    <source>
        <strain evidence="1">CBHHK200</strain>
    </source>
</reference>
<name>A0AAD6TDE0_9AGAR</name>
<dbReference type="EMBL" id="JARJCM010000007">
    <property type="protein sequence ID" value="KAJ7044416.1"/>
    <property type="molecule type" value="Genomic_DNA"/>
</dbReference>
<sequence length="277" mass="30063">MDGPSHYLVLALYVLRHVDETYEGGRADLHFIFAEFGTRRFILLSLVGVSASAVSFARMWGTGACRRLTIWEDLDFWTARSRRLVLITKPNGGTHLLPPPAWHTHASPPRVSSRLRGNWGVGDIASLGARAHFAFVVLARCYSWALALLESCSGMRYTARPTSIWALDAKSGFFLMREAQPPLTPTPRVNTARHLVVPRAPAAPFGVHRMALAGKAAVKDVGMSFAPSAAAGALRACAIPCQYDLRPKPTPGALLCHERDIAPPPAQVAHYPGLPAA</sequence>
<evidence type="ECO:0000313" key="2">
    <source>
        <dbReference type="Proteomes" id="UP001218188"/>
    </source>
</evidence>
<organism evidence="1 2">
    <name type="scientific">Mycena alexandri</name>
    <dbReference type="NCBI Taxonomy" id="1745969"/>
    <lineage>
        <taxon>Eukaryota</taxon>
        <taxon>Fungi</taxon>
        <taxon>Dikarya</taxon>
        <taxon>Basidiomycota</taxon>
        <taxon>Agaricomycotina</taxon>
        <taxon>Agaricomycetes</taxon>
        <taxon>Agaricomycetidae</taxon>
        <taxon>Agaricales</taxon>
        <taxon>Marasmiineae</taxon>
        <taxon>Mycenaceae</taxon>
        <taxon>Mycena</taxon>
    </lineage>
</organism>
<dbReference type="AlphaFoldDB" id="A0AAD6TDE0"/>
<accession>A0AAD6TDE0</accession>
<proteinExistence type="predicted"/>
<gene>
    <name evidence="1" type="ORF">C8F04DRAFT_1389238</name>
</gene>
<keyword evidence="2" id="KW-1185">Reference proteome</keyword>
<dbReference type="Proteomes" id="UP001218188">
    <property type="component" value="Unassembled WGS sequence"/>
</dbReference>
<evidence type="ECO:0000313" key="1">
    <source>
        <dbReference type="EMBL" id="KAJ7044416.1"/>
    </source>
</evidence>
<comment type="caution">
    <text evidence="1">The sequence shown here is derived from an EMBL/GenBank/DDBJ whole genome shotgun (WGS) entry which is preliminary data.</text>
</comment>
<protein>
    <submittedName>
        <fullName evidence="1">Uncharacterized protein</fullName>
    </submittedName>
</protein>